<evidence type="ECO:0000313" key="2">
    <source>
        <dbReference type="Proteomes" id="UP000828390"/>
    </source>
</evidence>
<reference evidence="1" key="2">
    <citation type="submission" date="2020-11" db="EMBL/GenBank/DDBJ databases">
        <authorList>
            <person name="McCartney M.A."/>
            <person name="Auch B."/>
            <person name="Kono T."/>
            <person name="Mallez S."/>
            <person name="Becker A."/>
            <person name="Gohl D.M."/>
            <person name="Silverstein K.A.T."/>
            <person name="Koren S."/>
            <person name="Bechman K.B."/>
            <person name="Herman A."/>
            <person name="Abrahante J.E."/>
            <person name="Garbe J."/>
        </authorList>
    </citation>
    <scope>NUCLEOTIDE SEQUENCE</scope>
    <source>
        <strain evidence="1">Duluth1</strain>
        <tissue evidence="1">Whole animal</tissue>
    </source>
</reference>
<accession>A0A9D4NMF7</accession>
<dbReference type="AlphaFoldDB" id="A0A9D4NMF7"/>
<sequence length="133" mass="15112">MSICKADAMLPSPGRLSVFKCKRKLTPCKSPASQAIRSPLYKAIRLSNRNIFPCEESNDEDINWYKHIEDHIVHAKDVKTSDPYKNDISLIQTCFSSNDIDKIPKCDKNVQSIGLYAMDYCEILADTNNLRSI</sequence>
<evidence type="ECO:0000313" key="1">
    <source>
        <dbReference type="EMBL" id="KAH3896157.1"/>
    </source>
</evidence>
<name>A0A9D4NMF7_DREPO</name>
<organism evidence="1 2">
    <name type="scientific">Dreissena polymorpha</name>
    <name type="common">Zebra mussel</name>
    <name type="synonym">Mytilus polymorpha</name>
    <dbReference type="NCBI Taxonomy" id="45954"/>
    <lineage>
        <taxon>Eukaryota</taxon>
        <taxon>Metazoa</taxon>
        <taxon>Spiralia</taxon>
        <taxon>Lophotrochozoa</taxon>
        <taxon>Mollusca</taxon>
        <taxon>Bivalvia</taxon>
        <taxon>Autobranchia</taxon>
        <taxon>Heteroconchia</taxon>
        <taxon>Euheterodonta</taxon>
        <taxon>Imparidentia</taxon>
        <taxon>Neoheterodontei</taxon>
        <taxon>Myida</taxon>
        <taxon>Dreissenoidea</taxon>
        <taxon>Dreissenidae</taxon>
        <taxon>Dreissena</taxon>
    </lineage>
</organism>
<reference evidence="1" key="1">
    <citation type="journal article" date="2019" name="bioRxiv">
        <title>The Genome of the Zebra Mussel, Dreissena polymorpha: A Resource for Invasive Species Research.</title>
        <authorList>
            <person name="McCartney M.A."/>
            <person name="Auch B."/>
            <person name="Kono T."/>
            <person name="Mallez S."/>
            <person name="Zhang Y."/>
            <person name="Obille A."/>
            <person name="Becker A."/>
            <person name="Abrahante J.E."/>
            <person name="Garbe J."/>
            <person name="Badalamenti J.P."/>
            <person name="Herman A."/>
            <person name="Mangelson H."/>
            <person name="Liachko I."/>
            <person name="Sullivan S."/>
            <person name="Sone E.D."/>
            <person name="Koren S."/>
            <person name="Silverstein K.A.T."/>
            <person name="Beckman K.B."/>
            <person name="Gohl D.M."/>
        </authorList>
    </citation>
    <scope>NUCLEOTIDE SEQUENCE</scope>
    <source>
        <strain evidence="1">Duluth1</strain>
        <tissue evidence="1">Whole animal</tissue>
    </source>
</reference>
<proteinExistence type="predicted"/>
<keyword evidence="2" id="KW-1185">Reference proteome</keyword>
<dbReference type="EMBL" id="JAIWYP010000001">
    <property type="protein sequence ID" value="KAH3896157.1"/>
    <property type="molecule type" value="Genomic_DNA"/>
</dbReference>
<protein>
    <submittedName>
        <fullName evidence="1">Uncharacterized protein</fullName>
    </submittedName>
</protein>
<comment type="caution">
    <text evidence="1">The sequence shown here is derived from an EMBL/GenBank/DDBJ whole genome shotgun (WGS) entry which is preliminary data.</text>
</comment>
<gene>
    <name evidence="1" type="ORF">DPMN_020330</name>
</gene>
<dbReference type="Proteomes" id="UP000828390">
    <property type="component" value="Unassembled WGS sequence"/>
</dbReference>